<dbReference type="InterPro" id="IPR000792">
    <property type="entry name" value="Tscrpt_reg_LuxR_C"/>
</dbReference>
<name>A0ABP4LDZ8_9MICO</name>
<evidence type="ECO:0000256" key="4">
    <source>
        <dbReference type="SAM" id="MobiDB-lite"/>
    </source>
</evidence>
<dbReference type="InterPro" id="IPR016032">
    <property type="entry name" value="Sig_transdc_resp-reg_C-effctor"/>
</dbReference>
<organism evidence="6 7">
    <name type="scientific">Brevibacterium permense</name>
    <dbReference type="NCBI Taxonomy" id="234834"/>
    <lineage>
        <taxon>Bacteria</taxon>
        <taxon>Bacillati</taxon>
        <taxon>Actinomycetota</taxon>
        <taxon>Actinomycetes</taxon>
        <taxon>Micrococcales</taxon>
        <taxon>Brevibacteriaceae</taxon>
        <taxon>Brevibacterium</taxon>
    </lineage>
</organism>
<dbReference type="CDD" id="cd06170">
    <property type="entry name" value="LuxR_C_like"/>
    <property type="match status" value="1"/>
</dbReference>
<evidence type="ECO:0000313" key="7">
    <source>
        <dbReference type="Proteomes" id="UP001500177"/>
    </source>
</evidence>
<accession>A0ABP4LDZ8</accession>
<gene>
    <name evidence="6" type="ORF">GCM10009690_26280</name>
</gene>
<dbReference type="RefSeq" id="WP_173157230.1">
    <property type="nucleotide sequence ID" value="NZ_BAAALX010000014.1"/>
</dbReference>
<feature type="region of interest" description="Disordered" evidence="4">
    <location>
        <begin position="796"/>
        <end position="818"/>
    </location>
</feature>
<evidence type="ECO:0000256" key="3">
    <source>
        <dbReference type="ARBA" id="ARBA00023163"/>
    </source>
</evidence>
<dbReference type="EMBL" id="BAAALX010000014">
    <property type="protein sequence ID" value="GAA1521787.1"/>
    <property type="molecule type" value="Genomic_DNA"/>
</dbReference>
<evidence type="ECO:0000256" key="1">
    <source>
        <dbReference type="ARBA" id="ARBA00023015"/>
    </source>
</evidence>
<feature type="domain" description="HTH luxR-type" evidence="5">
    <location>
        <begin position="815"/>
        <end position="880"/>
    </location>
</feature>
<reference evidence="7" key="1">
    <citation type="journal article" date="2019" name="Int. J. Syst. Evol. Microbiol.">
        <title>The Global Catalogue of Microorganisms (GCM) 10K type strain sequencing project: providing services to taxonomists for standard genome sequencing and annotation.</title>
        <authorList>
            <consortium name="The Broad Institute Genomics Platform"/>
            <consortium name="The Broad Institute Genome Sequencing Center for Infectious Disease"/>
            <person name="Wu L."/>
            <person name="Ma J."/>
        </authorList>
    </citation>
    <scope>NUCLEOTIDE SEQUENCE [LARGE SCALE GENOMIC DNA]</scope>
    <source>
        <strain evidence="7">JCM 13318</strain>
    </source>
</reference>
<dbReference type="PRINTS" id="PR00038">
    <property type="entry name" value="HTHLUXR"/>
</dbReference>
<keyword evidence="3" id="KW-0804">Transcription</keyword>
<keyword evidence="1" id="KW-0805">Transcription regulation</keyword>
<dbReference type="SMART" id="SM00421">
    <property type="entry name" value="HTH_LUXR"/>
    <property type="match status" value="1"/>
</dbReference>
<dbReference type="PANTHER" id="PTHR44688:SF16">
    <property type="entry name" value="DNA-BINDING TRANSCRIPTIONAL ACTIVATOR DEVR_DOSR"/>
    <property type="match status" value="1"/>
</dbReference>
<evidence type="ECO:0000256" key="2">
    <source>
        <dbReference type="ARBA" id="ARBA00023125"/>
    </source>
</evidence>
<sequence length="893" mass="96515">MHSVDGFTPVDPAYDRLVHLAPTRSRESTQILDLLRSGRSVIVVCLSGDGALDFARSLAAALGHPDQALLRANAHTTAEEVAEFVDARRLTGGPRILSGAHLLTATAGPVIDQALHTSRVPIAYLVDGDILRSVHCGDNGVLKQIADGWNSGEIDRIDLARLTGSESLALVTGLAATIPLDDLQLRTLAALSAGRPLVAADLVAWAEEDPHRVPRHYPHASFDTPFFGNRVLSRLSARFPQLNPSTLVAARRLGDLSPMPIRTAKQLFGDTVIARLIDLRLAREFDVSGQPSVAVSPLHVDALANQLLGEADPADEEKFDRRLVILWKAGYPVGEAAEIGLARDLINDGSDIDRSHASLLLRAARSLNRLGDPMEATIMLHMVEDSVQDDPSMLLEWELQTLTARLLGGDRAGVIDLIRTGIAHGLLGRERDPIVLELLFTAAAALAGETELPQWWTDFLRDDVDPVIPGIANLVSSFTGGGMTRVEDVRAVVDNRLASPALRFAAYAALCQYHLKTDNAEALIVSAKTGYELYVELSTVQPRSLEGFTFTMAWFYMVGATVNCLLAGIEPQRSELITRKLLAVASGASVHNGWQLKATASWCIGIQRLLDGETELAARDYEAVAATVTPALLAVGWGLRDTLGRWQRSTAPYFHPSSTGDPSPSQGYRFHDGLAAFLLGPGATNPEPLPAWMHTVFAHARVLDGTITAAEARETLPDEADDLSLPGPRAARRHIDASADEDAEALLTAGRELQSVGYRGAARHAFAQARALFLSHRLSARARVAGEALDALRQRAVTPPEDLQPREDTSVSEPAAAPAVTLTERELEVCRLVAEGLTNVQISQRLVLSVRTVESHVLQARAKLGAERRRDIPKLMLKLRDTGRISAEGRARS</sequence>
<protein>
    <recommendedName>
        <fullName evidence="5">HTH luxR-type domain-containing protein</fullName>
    </recommendedName>
</protein>
<dbReference type="SUPFAM" id="SSF46894">
    <property type="entry name" value="C-terminal effector domain of the bipartite response regulators"/>
    <property type="match status" value="1"/>
</dbReference>
<dbReference type="Gene3D" id="1.10.10.10">
    <property type="entry name" value="Winged helix-like DNA-binding domain superfamily/Winged helix DNA-binding domain"/>
    <property type="match status" value="1"/>
</dbReference>
<evidence type="ECO:0000313" key="6">
    <source>
        <dbReference type="EMBL" id="GAA1521787.1"/>
    </source>
</evidence>
<proteinExistence type="predicted"/>
<dbReference type="PANTHER" id="PTHR44688">
    <property type="entry name" value="DNA-BINDING TRANSCRIPTIONAL ACTIVATOR DEVR_DOSR"/>
    <property type="match status" value="1"/>
</dbReference>
<dbReference type="PROSITE" id="PS50043">
    <property type="entry name" value="HTH_LUXR_2"/>
    <property type="match status" value="1"/>
</dbReference>
<evidence type="ECO:0000259" key="5">
    <source>
        <dbReference type="PROSITE" id="PS50043"/>
    </source>
</evidence>
<dbReference type="Pfam" id="PF00196">
    <property type="entry name" value="GerE"/>
    <property type="match status" value="1"/>
</dbReference>
<dbReference type="Proteomes" id="UP001500177">
    <property type="component" value="Unassembled WGS sequence"/>
</dbReference>
<dbReference type="InterPro" id="IPR036388">
    <property type="entry name" value="WH-like_DNA-bd_sf"/>
</dbReference>
<keyword evidence="7" id="KW-1185">Reference proteome</keyword>
<comment type="caution">
    <text evidence="6">The sequence shown here is derived from an EMBL/GenBank/DDBJ whole genome shotgun (WGS) entry which is preliminary data.</text>
</comment>
<keyword evidence="2" id="KW-0238">DNA-binding</keyword>